<protein>
    <submittedName>
        <fullName evidence="1">Uncharacterized protein</fullName>
    </submittedName>
</protein>
<name>A0AAV7E4V6_ARIFI</name>
<dbReference type="EMBL" id="JAINDJ010000007">
    <property type="protein sequence ID" value="KAG9442413.1"/>
    <property type="molecule type" value="Genomic_DNA"/>
</dbReference>
<accession>A0AAV7E4V6</accession>
<proteinExistence type="predicted"/>
<reference evidence="1 2" key="1">
    <citation type="submission" date="2021-07" db="EMBL/GenBank/DDBJ databases">
        <title>The Aristolochia fimbriata genome: insights into angiosperm evolution, floral development and chemical biosynthesis.</title>
        <authorList>
            <person name="Jiao Y."/>
        </authorList>
    </citation>
    <scope>NUCLEOTIDE SEQUENCE [LARGE SCALE GENOMIC DNA]</scope>
    <source>
        <strain evidence="1">IBCAS-2021</strain>
        <tissue evidence="1">Leaf</tissue>
    </source>
</reference>
<organism evidence="1 2">
    <name type="scientific">Aristolochia fimbriata</name>
    <name type="common">White veined hardy Dutchman's pipe vine</name>
    <dbReference type="NCBI Taxonomy" id="158543"/>
    <lineage>
        <taxon>Eukaryota</taxon>
        <taxon>Viridiplantae</taxon>
        <taxon>Streptophyta</taxon>
        <taxon>Embryophyta</taxon>
        <taxon>Tracheophyta</taxon>
        <taxon>Spermatophyta</taxon>
        <taxon>Magnoliopsida</taxon>
        <taxon>Magnoliidae</taxon>
        <taxon>Piperales</taxon>
        <taxon>Aristolochiaceae</taxon>
        <taxon>Aristolochia</taxon>
    </lineage>
</organism>
<sequence length="145" mass="15658">MGEPRWRGCSHCRDSLDPGTEFHSASHPVVKKSEYSNSQVGRFHTFGPGDLGRTNCDPGRDSTCMHCTSCQDISAGGPSWTVDRPDPPPGTYPTVGPAATALYQPRTCSDRTCAPPPPAYLTPRSVPFADVSFFLDALVLLCRDS</sequence>
<evidence type="ECO:0000313" key="2">
    <source>
        <dbReference type="Proteomes" id="UP000825729"/>
    </source>
</evidence>
<gene>
    <name evidence="1" type="ORF">H6P81_018267</name>
</gene>
<keyword evidence="2" id="KW-1185">Reference proteome</keyword>
<comment type="caution">
    <text evidence="1">The sequence shown here is derived from an EMBL/GenBank/DDBJ whole genome shotgun (WGS) entry which is preliminary data.</text>
</comment>
<dbReference type="AlphaFoldDB" id="A0AAV7E4V6"/>
<evidence type="ECO:0000313" key="1">
    <source>
        <dbReference type="EMBL" id="KAG9442413.1"/>
    </source>
</evidence>
<dbReference type="Proteomes" id="UP000825729">
    <property type="component" value="Unassembled WGS sequence"/>
</dbReference>